<keyword evidence="2" id="KW-0472">Membrane</keyword>
<evidence type="ECO:0000256" key="2">
    <source>
        <dbReference type="SAM" id="Phobius"/>
    </source>
</evidence>
<protein>
    <submittedName>
        <fullName evidence="3">Uncharacterized protein</fullName>
    </submittedName>
</protein>
<evidence type="ECO:0000256" key="1">
    <source>
        <dbReference type="SAM" id="MobiDB-lite"/>
    </source>
</evidence>
<comment type="caution">
    <text evidence="3">The sequence shown here is derived from an EMBL/GenBank/DDBJ whole genome shotgun (WGS) entry which is preliminary data.</text>
</comment>
<accession>A0A851GC35</accession>
<dbReference type="EMBL" id="JACBAZ010000002">
    <property type="protein sequence ID" value="NWK55298.1"/>
    <property type="molecule type" value="Genomic_DNA"/>
</dbReference>
<feature type="compositionally biased region" description="Polar residues" evidence="1">
    <location>
        <begin position="13"/>
        <end position="22"/>
    </location>
</feature>
<feature type="transmembrane region" description="Helical" evidence="2">
    <location>
        <begin position="47"/>
        <end position="68"/>
    </location>
</feature>
<proteinExistence type="predicted"/>
<gene>
    <name evidence="3" type="ORF">HW115_06730</name>
</gene>
<feature type="transmembrane region" description="Helical" evidence="2">
    <location>
        <begin position="177"/>
        <end position="206"/>
    </location>
</feature>
<keyword evidence="4" id="KW-1185">Reference proteome</keyword>
<keyword evidence="2" id="KW-0812">Transmembrane</keyword>
<keyword evidence="2" id="KW-1133">Transmembrane helix</keyword>
<dbReference type="RefSeq" id="WP_178931820.1">
    <property type="nucleotide sequence ID" value="NZ_JACBAZ010000002.1"/>
</dbReference>
<dbReference type="Proteomes" id="UP000557872">
    <property type="component" value="Unassembled WGS sequence"/>
</dbReference>
<evidence type="ECO:0000313" key="4">
    <source>
        <dbReference type="Proteomes" id="UP000557872"/>
    </source>
</evidence>
<feature type="transmembrane region" description="Helical" evidence="2">
    <location>
        <begin position="74"/>
        <end position="95"/>
    </location>
</feature>
<sequence length="207" mass="23067">MPNSEQEPRSKHSSNSGLSQEQDNPLYSYLNLLLSAGASMARHSLRFVRLILGLSLFCLFAGLAYLMLLQDAHWILSLVYALITATPAVLLAFYAHMLGQLREAPQHLEAFKDSIIRVYESHPEKAREIMSHQFASITRWKTYRLIGGIIKDLASGADQALTLTGNIKSLSLMANPLFWLSLILSLIISITLSGILILSFSLHAWLT</sequence>
<feature type="region of interest" description="Disordered" evidence="1">
    <location>
        <begin position="1"/>
        <end position="22"/>
    </location>
</feature>
<dbReference type="AlphaFoldDB" id="A0A851GC35"/>
<feature type="compositionally biased region" description="Basic and acidic residues" evidence="1">
    <location>
        <begin position="1"/>
        <end position="10"/>
    </location>
</feature>
<evidence type="ECO:0000313" key="3">
    <source>
        <dbReference type="EMBL" id="NWK55298.1"/>
    </source>
</evidence>
<reference evidence="3 4" key="1">
    <citation type="submission" date="2020-07" db="EMBL/GenBank/DDBJ databases">
        <title>Roseicoccus Jingziensis gen. nov., sp. nov., isolated from coastal seawater.</title>
        <authorList>
            <person name="Feng X."/>
        </authorList>
    </citation>
    <scope>NUCLEOTIDE SEQUENCE [LARGE SCALE GENOMIC DNA]</scope>
    <source>
        <strain evidence="3 4">N1E253</strain>
    </source>
</reference>
<organism evidence="3 4">
    <name type="scientific">Oceaniferula marina</name>
    <dbReference type="NCBI Taxonomy" id="2748318"/>
    <lineage>
        <taxon>Bacteria</taxon>
        <taxon>Pseudomonadati</taxon>
        <taxon>Verrucomicrobiota</taxon>
        <taxon>Verrucomicrobiia</taxon>
        <taxon>Verrucomicrobiales</taxon>
        <taxon>Verrucomicrobiaceae</taxon>
        <taxon>Oceaniferula</taxon>
    </lineage>
</organism>
<name>A0A851GC35_9BACT</name>